<feature type="compositionally biased region" description="Polar residues" evidence="1">
    <location>
        <begin position="41"/>
        <end position="55"/>
    </location>
</feature>
<dbReference type="Proteomes" id="UP000076858">
    <property type="component" value="Unassembled WGS sequence"/>
</dbReference>
<feature type="region of interest" description="Disordered" evidence="1">
    <location>
        <begin position="39"/>
        <end position="80"/>
    </location>
</feature>
<reference evidence="2 3" key="1">
    <citation type="submission" date="2016-03" db="EMBL/GenBank/DDBJ databases">
        <title>EvidentialGene: Evidence-directed Construction of Genes on Genomes.</title>
        <authorList>
            <person name="Gilbert D.G."/>
            <person name="Choi J.-H."/>
            <person name="Mockaitis K."/>
            <person name="Colbourne J."/>
            <person name="Pfrender M."/>
        </authorList>
    </citation>
    <scope>NUCLEOTIDE SEQUENCE [LARGE SCALE GENOMIC DNA]</scope>
    <source>
        <strain evidence="2 3">Xinb3</strain>
        <tissue evidence="2">Complete organism</tissue>
    </source>
</reference>
<evidence type="ECO:0000313" key="2">
    <source>
        <dbReference type="EMBL" id="KZS14187.1"/>
    </source>
</evidence>
<accession>A0A164XFU1</accession>
<dbReference type="EMBL" id="LRGB01001005">
    <property type="protein sequence ID" value="KZS14187.1"/>
    <property type="molecule type" value="Genomic_DNA"/>
</dbReference>
<evidence type="ECO:0000313" key="3">
    <source>
        <dbReference type="Proteomes" id="UP000076858"/>
    </source>
</evidence>
<dbReference type="AlphaFoldDB" id="A0A164XFU1"/>
<sequence length="80" mass="9713">MPLLNVSRKRMEEKKRKSRLFYIFFNDYLKEKERERINFENGMQSKRNGQSNRWDGTTAREPESISQQHAIPGITRMFPY</sequence>
<gene>
    <name evidence="2" type="ORF">APZ42_020857</name>
</gene>
<evidence type="ECO:0000256" key="1">
    <source>
        <dbReference type="SAM" id="MobiDB-lite"/>
    </source>
</evidence>
<organism evidence="2 3">
    <name type="scientific">Daphnia magna</name>
    <dbReference type="NCBI Taxonomy" id="35525"/>
    <lineage>
        <taxon>Eukaryota</taxon>
        <taxon>Metazoa</taxon>
        <taxon>Ecdysozoa</taxon>
        <taxon>Arthropoda</taxon>
        <taxon>Crustacea</taxon>
        <taxon>Branchiopoda</taxon>
        <taxon>Diplostraca</taxon>
        <taxon>Cladocera</taxon>
        <taxon>Anomopoda</taxon>
        <taxon>Daphniidae</taxon>
        <taxon>Daphnia</taxon>
    </lineage>
</organism>
<protein>
    <submittedName>
        <fullName evidence="2">Uncharacterized protein</fullName>
    </submittedName>
</protein>
<proteinExistence type="predicted"/>
<name>A0A164XFU1_9CRUS</name>
<comment type="caution">
    <text evidence="2">The sequence shown here is derived from an EMBL/GenBank/DDBJ whole genome shotgun (WGS) entry which is preliminary data.</text>
</comment>
<keyword evidence="3" id="KW-1185">Reference proteome</keyword>